<sequence>MKLRMTTGDVYRKRSEASQQRILRGRMALHQGIRLAADEEGEGEALLDESRNEINTPDSMLPSKVYLWGVVRPLIGIKGLVGDHCFLQITPTFMESNNILQSVSYGQSGGGQPDVRQGHKKNVAYPITEISSDLWLQMKEEYKDCGKYDVISNNCCTCATSVLARNGLDAPQKFFTVNHKFGTDRKRCVIC</sequence>
<protein>
    <submittedName>
        <fullName evidence="1">Uncharacterized protein</fullName>
    </submittedName>
</protein>
<evidence type="ECO:0000313" key="2">
    <source>
        <dbReference type="Proteomes" id="UP000249547"/>
    </source>
</evidence>
<evidence type="ECO:0000313" key="1">
    <source>
        <dbReference type="EMBL" id="RAJ05022.1"/>
    </source>
</evidence>
<dbReference type="RefSeq" id="WP_148707277.1">
    <property type="nucleotide sequence ID" value="NZ_QLLL01000004.1"/>
</dbReference>
<organism evidence="1 2">
    <name type="scientific">Chitinophaga skermanii</name>
    <dbReference type="NCBI Taxonomy" id="331697"/>
    <lineage>
        <taxon>Bacteria</taxon>
        <taxon>Pseudomonadati</taxon>
        <taxon>Bacteroidota</taxon>
        <taxon>Chitinophagia</taxon>
        <taxon>Chitinophagales</taxon>
        <taxon>Chitinophagaceae</taxon>
        <taxon>Chitinophaga</taxon>
    </lineage>
</organism>
<keyword evidence="2" id="KW-1185">Reference proteome</keyword>
<name>A0A327QMZ1_9BACT</name>
<dbReference type="AlphaFoldDB" id="A0A327QMZ1"/>
<proteinExistence type="predicted"/>
<accession>A0A327QMZ1</accession>
<dbReference type="Proteomes" id="UP000249547">
    <property type="component" value="Unassembled WGS sequence"/>
</dbReference>
<comment type="caution">
    <text evidence="1">The sequence shown here is derived from an EMBL/GenBank/DDBJ whole genome shotgun (WGS) entry which is preliminary data.</text>
</comment>
<reference evidence="1 2" key="1">
    <citation type="submission" date="2018-06" db="EMBL/GenBank/DDBJ databases">
        <title>Genomic Encyclopedia of Archaeal and Bacterial Type Strains, Phase II (KMG-II): from individual species to whole genera.</title>
        <authorList>
            <person name="Goeker M."/>
        </authorList>
    </citation>
    <scope>NUCLEOTIDE SEQUENCE [LARGE SCALE GENOMIC DNA]</scope>
    <source>
        <strain evidence="1 2">DSM 23857</strain>
    </source>
</reference>
<dbReference type="EMBL" id="QLLL01000004">
    <property type="protein sequence ID" value="RAJ05022.1"/>
    <property type="molecule type" value="Genomic_DNA"/>
</dbReference>
<gene>
    <name evidence="1" type="ORF">LX64_02176</name>
</gene>